<dbReference type="InterPro" id="IPR032808">
    <property type="entry name" value="DoxX"/>
</dbReference>
<feature type="transmembrane region" description="Helical" evidence="7">
    <location>
        <begin position="12"/>
        <end position="37"/>
    </location>
</feature>
<comment type="subcellular location">
    <subcellularLocation>
        <location evidence="1">Cell membrane</location>
        <topology evidence="1">Multi-pass membrane protein</topology>
    </subcellularLocation>
</comment>
<evidence type="ECO:0000256" key="4">
    <source>
        <dbReference type="ARBA" id="ARBA00022692"/>
    </source>
</evidence>
<keyword evidence="3" id="KW-1003">Cell membrane</keyword>
<keyword evidence="9" id="KW-1185">Reference proteome</keyword>
<proteinExistence type="inferred from homology"/>
<dbReference type="STRING" id="266762.HQ36_05165"/>
<evidence type="ECO:0000256" key="3">
    <source>
        <dbReference type="ARBA" id="ARBA00022475"/>
    </source>
</evidence>
<gene>
    <name evidence="8" type="ORF">HQ36_05165</name>
</gene>
<dbReference type="PANTHER" id="PTHR33452">
    <property type="entry name" value="OXIDOREDUCTASE CATD-RELATED"/>
    <property type="match status" value="1"/>
</dbReference>
<evidence type="ECO:0000256" key="2">
    <source>
        <dbReference type="ARBA" id="ARBA00006679"/>
    </source>
</evidence>
<evidence type="ECO:0000256" key="5">
    <source>
        <dbReference type="ARBA" id="ARBA00022989"/>
    </source>
</evidence>
<evidence type="ECO:0000313" key="9">
    <source>
        <dbReference type="Proteomes" id="UP000030134"/>
    </source>
</evidence>
<reference evidence="8 9" key="1">
    <citation type="submission" date="2014-08" db="EMBL/GenBank/DDBJ databases">
        <title>Porphyromonas gingivicanis strain:COT-022_OH1391 Genome sequencing.</title>
        <authorList>
            <person name="Wallis C."/>
            <person name="Deusch O."/>
            <person name="O'Flynn C."/>
            <person name="Davis I."/>
            <person name="Jospin G."/>
            <person name="Darling A.E."/>
            <person name="Coil D.A."/>
            <person name="Alexiev A."/>
            <person name="Horsfall A."/>
            <person name="Kirkwood N."/>
            <person name="Harris S."/>
            <person name="Eisen J.A."/>
        </authorList>
    </citation>
    <scope>NUCLEOTIDE SEQUENCE [LARGE SCALE GENOMIC DNA]</scope>
    <source>
        <strain evidence="9">COT-022 OH1391</strain>
    </source>
</reference>
<sequence>MSMNRNKDLGFLVIRLSIGIMMLLHGIAKLIGGVGAVQGMVVAKGLPAFISYGVYIGEVIVPLLLIIGYRTRLAALIFALNCLAIIWFGGHSIFTLDKFGGWSAELPGLFFFGALSLFFTGAGKYALSSSNKWD</sequence>
<evidence type="ECO:0000256" key="1">
    <source>
        <dbReference type="ARBA" id="ARBA00004651"/>
    </source>
</evidence>
<dbReference type="GO" id="GO:0005886">
    <property type="term" value="C:plasma membrane"/>
    <property type="evidence" value="ECO:0007669"/>
    <property type="project" value="UniProtKB-SubCell"/>
</dbReference>
<dbReference type="eggNOG" id="COG2259">
    <property type="taxonomic scope" value="Bacteria"/>
</dbReference>
<dbReference type="Proteomes" id="UP000030134">
    <property type="component" value="Unassembled WGS sequence"/>
</dbReference>
<dbReference type="OrthoDB" id="280866at2"/>
<name>A0A0A2G4W9_9PORP</name>
<comment type="caution">
    <text evidence="8">The sequence shown here is derived from an EMBL/GenBank/DDBJ whole genome shotgun (WGS) entry which is preliminary data.</text>
</comment>
<dbReference type="Pfam" id="PF07681">
    <property type="entry name" value="DoxX"/>
    <property type="match status" value="1"/>
</dbReference>
<evidence type="ECO:0000256" key="7">
    <source>
        <dbReference type="SAM" id="Phobius"/>
    </source>
</evidence>
<feature type="transmembrane region" description="Helical" evidence="7">
    <location>
        <begin position="49"/>
        <end position="67"/>
    </location>
</feature>
<feature type="transmembrane region" description="Helical" evidence="7">
    <location>
        <begin position="106"/>
        <end position="127"/>
    </location>
</feature>
<dbReference type="AlphaFoldDB" id="A0A0A2G4W9"/>
<keyword evidence="6 7" id="KW-0472">Membrane</keyword>
<feature type="transmembrane region" description="Helical" evidence="7">
    <location>
        <begin position="74"/>
        <end position="94"/>
    </location>
</feature>
<dbReference type="InterPro" id="IPR051907">
    <property type="entry name" value="DoxX-like_oxidoreductase"/>
</dbReference>
<comment type="similarity">
    <text evidence="2">Belongs to the DoxX family.</text>
</comment>
<keyword evidence="5 7" id="KW-1133">Transmembrane helix</keyword>
<organism evidence="8 9">
    <name type="scientific">Porphyromonas gingivicanis</name>
    <dbReference type="NCBI Taxonomy" id="266762"/>
    <lineage>
        <taxon>Bacteria</taxon>
        <taxon>Pseudomonadati</taxon>
        <taxon>Bacteroidota</taxon>
        <taxon>Bacteroidia</taxon>
        <taxon>Bacteroidales</taxon>
        <taxon>Porphyromonadaceae</taxon>
        <taxon>Porphyromonas</taxon>
    </lineage>
</organism>
<accession>A0A0A2G4W9</accession>
<dbReference type="EMBL" id="JQZW01000008">
    <property type="protein sequence ID" value="KGN98286.1"/>
    <property type="molecule type" value="Genomic_DNA"/>
</dbReference>
<evidence type="ECO:0000256" key="6">
    <source>
        <dbReference type="ARBA" id="ARBA00023136"/>
    </source>
</evidence>
<evidence type="ECO:0000313" key="8">
    <source>
        <dbReference type="EMBL" id="KGN98286.1"/>
    </source>
</evidence>
<keyword evidence="4 7" id="KW-0812">Transmembrane</keyword>
<protein>
    <submittedName>
        <fullName evidence="8">DoxX family protein</fullName>
    </submittedName>
</protein>
<dbReference type="PANTHER" id="PTHR33452:SF1">
    <property type="entry name" value="INNER MEMBRANE PROTEIN YPHA-RELATED"/>
    <property type="match status" value="1"/>
</dbReference>